<reference evidence="1 2" key="1">
    <citation type="submission" date="2013-06" db="EMBL/GenBank/DDBJ databases">
        <authorList>
            <person name="Weinstock G."/>
            <person name="Sodergren E."/>
            <person name="Lobos E.A."/>
            <person name="Fulton L."/>
            <person name="Fulton R."/>
            <person name="Courtney L."/>
            <person name="Fronick C."/>
            <person name="O'Laughlin M."/>
            <person name="Godfrey J."/>
            <person name="Wilson R.M."/>
            <person name="Miner T."/>
            <person name="Farmer C."/>
            <person name="Delehaunty K."/>
            <person name="Cordes M."/>
            <person name="Minx P."/>
            <person name="Tomlinson C."/>
            <person name="Chen J."/>
            <person name="Wollam A."/>
            <person name="Pepin K.H."/>
            <person name="Bhonagiri V."/>
            <person name="Zhang X."/>
            <person name="Warren W."/>
            <person name="Mitreva M."/>
            <person name="Mardis E.R."/>
            <person name="Wilson R.K."/>
        </authorList>
    </citation>
    <scope>NUCLEOTIDE SEQUENCE [LARGE SCALE GENOMIC DNA]</scope>
    <source>
        <strain evidence="1 2">SD2A-2</strain>
    </source>
</reference>
<comment type="caution">
    <text evidence="1">The sequence shown here is derived from an EMBL/GenBank/DDBJ whole genome shotgun (WGS) entry which is preliminary data.</text>
</comment>
<protein>
    <submittedName>
        <fullName evidence="1">Uncharacterized protein</fullName>
    </submittedName>
</protein>
<name>A0AB73AD57_ENTFC</name>
<dbReference type="EMBL" id="ATIT01000014">
    <property type="protein sequence ID" value="EPI16297.1"/>
    <property type="molecule type" value="Genomic_DNA"/>
</dbReference>
<proteinExistence type="predicted"/>
<evidence type="ECO:0000313" key="2">
    <source>
        <dbReference type="Proteomes" id="UP000014622"/>
    </source>
</evidence>
<gene>
    <name evidence="1" type="ORF">D356_00106</name>
</gene>
<dbReference type="Proteomes" id="UP000014622">
    <property type="component" value="Unassembled WGS sequence"/>
</dbReference>
<organism evidence="1 2">
    <name type="scientific">Enterococcus faecium SD2A-2</name>
    <dbReference type="NCBI Taxonomy" id="1244154"/>
    <lineage>
        <taxon>Bacteria</taxon>
        <taxon>Bacillati</taxon>
        <taxon>Bacillota</taxon>
        <taxon>Bacilli</taxon>
        <taxon>Lactobacillales</taxon>
        <taxon>Enterococcaceae</taxon>
        <taxon>Enterococcus</taxon>
    </lineage>
</organism>
<accession>A0AB73AD57</accession>
<sequence>MCSSFFFYYKKKRNAMRLFYLAETKRKEKQENDCLNLYFIF</sequence>
<dbReference type="AlphaFoldDB" id="A0AB73AD57"/>
<evidence type="ECO:0000313" key="1">
    <source>
        <dbReference type="EMBL" id="EPI16297.1"/>
    </source>
</evidence>